<organism evidence="1 2">
    <name type="scientific">Luteimonas terricola</name>
    <dbReference type="NCBI Taxonomy" id="645597"/>
    <lineage>
        <taxon>Bacteria</taxon>
        <taxon>Pseudomonadati</taxon>
        <taxon>Pseudomonadota</taxon>
        <taxon>Gammaproteobacteria</taxon>
        <taxon>Lysobacterales</taxon>
        <taxon>Lysobacteraceae</taxon>
        <taxon>Luteimonas</taxon>
    </lineage>
</organism>
<evidence type="ECO:0000313" key="2">
    <source>
        <dbReference type="Proteomes" id="UP000599009"/>
    </source>
</evidence>
<reference evidence="2" key="1">
    <citation type="journal article" date="2019" name="Int. J. Syst. Evol. Microbiol.">
        <title>The Global Catalogue of Microorganisms (GCM) 10K type strain sequencing project: providing services to taxonomists for standard genome sequencing and annotation.</title>
        <authorList>
            <consortium name="The Broad Institute Genomics Platform"/>
            <consortium name="The Broad Institute Genome Sequencing Center for Infectious Disease"/>
            <person name="Wu L."/>
            <person name="Ma J."/>
        </authorList>
    </citation>
    <scope>NUCLEOTIDE SEQUENCE [LARGE SCALE GENOMIC DNA]</scope>
    <source>
        <strain evidence="2">CGMCC 1.8985</strain>
    </source>
</reference>
<name>A0ABQ2EEF9_9GAMM</name>
<sequence>MTTPEPSKDLYLRVRAGFVLQGTTLQTWCRQNGTHSSNAQRALIGSWDGPKARELRSRVIKAAHIEEIRP</sequence>
<accession>A0ABQ2EEF9</accession>
<dbReference type="RefSeq" id="WP_132984693.1">
    <property type="nucleotide sequence ID" value="NZ_BMME01000001.1"/>
</dbReference>
<protein>
    <submittedName>
        <fullName evidence="1">Uncharacterized protein</fullName>
    </submittedName>
</protein>
<keyword evidence="2" id="KW-1185">Reference proteome</keyword>
<proteinExistence type="predicted"/>
<dbReference type="Proteomes" id="UP000599009">
    <property type="component" value="Unassembled WGS sequence"/>
</dbReference>
<gene>
    <name evidence="1" type="ORF">GCM10011394_17660</name>
</gene>
<dbReference type="EMBL" id="BMME01000001">
    <property type="protein sequence ID" value="GGK08733.1"/>
    <property type="molecule type" value="Genomic_DNA"/>
</dbReference>
<evidence type="ECO:0000313" key="1">
    <source>
        <dbReference type="EMBL" id="GGK08733.1"/>
    </source>
</evidence>
<comment type="caution">
    <text evidence="1">The sequence shown here is derived from an EMBL/GenBank/DDBJ whole genome shotgun (WGS) entry which is preliminary data.</text>
</comment>